<evidence type="ECO:0000313" key="2">
    <source>
        <dbReference type="EMBL" id="KKB96090.1"/>
    </source>
</evidence>
<accession>A0A0F5MMR6</accession>
<evidence type="ECO:0000256" key="1">
    <source>
        <dbReference type="SAM" id="Phobius"/>
    </source>
</evidence>
<feature type="transmembrane region" description="Helical" evidence="1">
    <location>
        <begin position="83"/>
        <end position="104"/>
    </location>
</feature>
<dbReference type="InterPro" id="IPR012902">
    <property type="entry name" value="N_methyl_site"/>
</dbReference>
<sequence length="320" mass="35040">MTILPSKNNDAPSGDENKKPHALSFVILEGAYLKRPIGSILKSLNHQFVEIFLRILSFIFVFLRQISLQDDERREMKLNNKAFSLIELSISLTIISLLIGSVLVGKRIRDNTILHSIMDDMNKLSFAYSGFKSMYLEAPGDFDNATNQFTSSVVTVANGNNNGYIDNNSAENSLALQHLSLAGYIQGSFCGSWTSSTTCLTYMQSRALKGGDGYYFASTSSTAGGTFSVFDNNTNSSYQNIIVYAKLYKTTGSYTWLTNTTYSVLTPLEMYNIDNKYDDGKPTTGNVIAASGVDVTNGCVVSGAYINSNTAGCYFATIVK</sequence>
<dbReference type="EMBL" id="JYHA01000137">
    <property type="protein sequence ID" value="KKB96090.1"/>
    <property type="molecule type" value="Genomic_DNA"/>
</dbReference>
<protein>
    <submittedName>
        <fullName evidence="2">Uncharacterized protein</fullName>
    </submittedName>
</protein>
<gene>
    <name evidence="2" type="ORF">SZ25_00832</name>
</gene>
<keyword evidence="3" id="KW-1185">Reference proteome</keyword>
<dbReference type="Proteomes" id="UP000033358">
    <property type="component" value="Unassembled WGS sequence"/>
</dbReference>
<proteinExistence type="predicted"/>
<reference evidence="2 3" key="1">
    <citation type="submission" date="2015-02" db="EMBL/GenBank/DDBJ databases">
        <title>Single cell genomics of a rare environmental alphaproteobacterium provides unique insights into Rickettsiaceae evolution.</title>
        <authorList>
            <person name="Martijn J."/>
            <person name="Schulz F."/>
            <person name="Zaremba-Niedzwiedzka K."/>
            <person name="Viklund J."/>
            <person name="Stepanauskas R."/>
            <person name="Andersson S.G.E."/>
            <person name="Horn M."/>
            <person name="Guy L."/>
            <person name="Ettema T.J.G."/>
        </authorList>
    </citation>
    <scope>NUCLEOTIDE SEQUENCE [LARGE SCALE GENOMIC DNA]</scope>
    <source>
        <strain evidence="2 3">SCGC AAA041-L04</strain>
    </source>
</reference>
<keyword evidence="1" id="KW-0812">Transmembrane</keyword>
<dbReference type="NCBIfam" id="TIGR02532">
    <property type="entry name" value="IV_pilin_GFxxxE"/>
    <property type="match status" value="1"/>
</dbReference>
<dbReference type="Pfam" id="PF07963">
    <property type="entry name" value="N_methyl"/>
    <property type="match status" value="1"/>
</dbReference>
<keyword evidence="1" id="KW-0472">Membrane</keyword>
<feature type="transmembrane region" description="Helical" evidence="1">
    <location>
        <begin position="44"/>
        <end position="63"/>
    </location>
</feature>
<name>A0A0F5MMR6_9RICK</name>
<dbReference type="AlphaFoldDB" id="A0A0F5MMR6"/>
<comment type="caution">
    <text evidence="2">The sequence shown here is derived from an EMBL/GenBank/DDBJ whole genome shotgun (WGS) entry which is preliminary data.</text>
</comment>
<keyword evidence="1" id="KW-1133">Transmembrane helix</keyword>
<evidence type="ECO:0000313" key="3">
    <source>
        <dbReference type="Proteomes" id="UP000033358"/>
    </source>
</evidence>
<organism evidence="2 3">
    <name type="scientific">Candidatus Arcanibacter lacustris</name>
    <dbReference type="NCBI Taxonomy" id="1607817"/>
    <lineage>
        <taxon>Bacteria</taxon>
        <taxon>Pseudomonadati</taxon>
        <taxon>Pseudomonadota</taxon>
        <taxon>Alphaproteobacteria</taxon>
        <taxon>Rickettsiales</taxon>
        <taxon>Candidatus Arcanibacter</taxon>
    </lineage>
</organism>